<comment type="caution">
    <text evidence="1">The sequence shown here is derived from an EMBL/GenBank/DDBJ whole genome shotgun (WGS) entry which is preliminary data.</text>
</comment>
<evidence type="ECO:0000313" key="1">
    <source>
        <dbReference type="EMBL" id="EKD30024.1"/>
    </source>
</evidence>
<accession>K1YXC6</accession>
<gene>
    <name evidence="1" type="ORF">ACD_78C00183G0005</name>
</gene>
<dbReference type="EMBL" id="AMFJ01034183">
    <property type="protein sequence ID" value="EKD30024.1"/>
    <property type="molecule type" value="Genomic_DNA"/>
</dbReference>
<protein>
    <submittedName>
        <fullName evidence="1">Uncharacterized protein</fullName>
    </submittedName>
</protein>
<proteinExistence type="predicted"/>
<dbReference type="AlphaFoldDB" id="K1YXC6"/>
<organism evidence="1">
    <name type="scientific">uncultured bacterium</name>
    <name type="common">gcode 4</name>
    <dbReference type="NCBI Taxonomy" id="1234023"/>
    <lineage>
        <taxon>Bacteria</taxon>
        <taxon>environmental samples</taxon>
    </lineage>
</organism>
<name>K1YXC6_9BACT</name>
<reference evidence="1" key="1">
    <citation type="journal article" date="2012" name="Science">
        <title>Fermentation, hydrogen, and sulfur metabolism in multiple uncultivated bacterial phyla.</title>
        <authorList>
            <person name="Wrighton K.C."/>
            <person name="Thomas B.C."/>
            <person name="Sharon I."/>
            <person name="Miller C.S."/>
            <person name="Castelle C.J."/>
            <person name="VerBerkmoes N.C."/>
            <person name="Wilkins M.J."/>
            <person name="Hettich R.L."/>
            <person name="Lipton M.S."/>
            <person name="Williams K.H."/>
            <person name="Long P.E."/>
            <person name="Banfield J.F."/>
        </authorList>
    </citation>
    <scope>NUCLEOTIDE SEQUENCE [LARGE SCALE GENOMIC DNA]</scope>
</reference>
<sequence>MVLSLPLLLNWAWDIFSNYKWIRIKQKLPFRLYIGINKIPESEIRFNTITYLDINEDTFIESKLIEYAPFFQQYSDYFNREYKNHISQKWGIEINILAELSRGVWLGFSSIVTLLINMGLEKVYSGSNYVNSENIDINDFLNTNTSVDRLFRKTLKLNKDLWKRVNKIENQIASFFDSYYPIVSFTEDIDEDISNLDVEKIKMYGFRLNNLEKSLPPIPFIPIDYGLIYSGRPVLTDYIVDTNENSFNWTGSVEGKLREYFWDIFKDTLPVRKPIFYKTFVHETKEEDEFKETYGKLMGTISLEILNTMTKLYSSSYTESTMANFIDAINKIRYGNYITRKNSKTFREFINCIFENFTASTRILWMAPSDTAVMWGTAIFTLPLEWLRKDLFTSVQKTQETRPWVKLLYANWIDGIENKGFILEQNIEDGIYSEFISKNSYLLKTDTGNSIINDISFIENNAPDWLTLDLVNRKIYLDGQKLTSKELHSQNTTVDILEILLENIWEDVPCGKFCSSSYTSNKNEMTGKIIIPLVKLIEENKKIKFPLICKWSIEDFYLKLEKTPLKINVIKKLF</sequence>